<gene>
    <name evidence="2" type="ORF">G5C51_12390</name>
</gene>
<dbReference type="PANTHER" id="PTHR33627:SF1">
    <property type="entry name" value="TRANSPOSASE"/>
    <property type="match status" value="1"/>
</dbReference>
<dbReference type="Proteomes" id="UP000481583">
    <property type="component" value="Unassembled WGS sequence"/>
</dbReference>
<organism evidence="2 3">
    <name type="scientific">Streptomyces coryli</name>
    <dbReference type="NCBI Taxonomy" id="1128680"/>
    <lineage>
        <taxon>Bacteria</taxon>
        <taxon>Bacillati</taxon>
        <taxon>Actinomycetota</taxon>
        <taxon>Actinomycetes</taxon>
        <taxon>Kitasatosporales</taxon>
        <taxon>Streptomycetaceae</taxon>
        <taxon>Streptomyces</taxon>
    </lineage>
</organism>
<keyword evidence="3" id="KW-1185">Reference proteome</keyword>
<evidence type="ECO:0000313" key="2">
    <source>
        <dbReference type="EMBL" id="NGN64697.1"/>
    </source>
</evidence>
<dbReference type="InterPro" id="IPR039365">
    <property type="entry name" value="IS701-like"/>
</dbReference>
<dbReference type="RefSeq" id="WP_165236436.1">
    <property type="nucleotide sequence ID" value="NZ_JAAKZV010000041.1"/>
</dbReference>
<protein>
    <submittedName>
        <fullName evidence="2">Transposase</fullName>
    </submittedName>
</protein>
<feature type="domain" description="Transposase IS701-like DDE" evidence="1">
    <location>
        <begin position="23"/>
        <end position="176"/>
    </location>
</feature>
<dbReference type="AlphaFoldDB" id="A0A6G4U089"/>
<dbReference type="PANTHER" id="PTHR33627">
    <property type="entry name" value="TRANSPOSASE"/>
    <property type="match status" value="1"/>
</dbReference>
<sequence>MPQRPPPDLPELPALLDEWCEHLFASFPRRDQREKGRLYLRGLLTAHGRKSIRHIAGDRAGTAQEQRLQHFITGSTWPWMPVRAALADRLAGAAPPAAHVVRPLSLPRSGTQSVGIARRYDPYRGLTYRGQQAIGVWHTTARLSAPVHWRLLLPGDHPAAETIQDCAAAAVMEATRLTCHRRPVILDLPATGTALDHLTTAGLPALARTSTHAACTIADPALRGYTGRTLPARRILALRARLRHRTPGAVTVRVTLPHRSGHVLHLFATGSAPPHLWLANTHAAPSGSPTALVARVRQDLARIGTRVGLADFEGRSLAGWHRHITLASAAHAATVLALRTPEAAPATTTGAVRHLA</sequence>
<reference evidence="2 3" key="1">
    <citation type="submission" date="2020-02" db="EMBL/GenBank/DDBJ databases">
        <title>Whole-genome analyses of novel actinobacteria.</title>
        <authorList>
            <person name="Sahin N."/>
        </authorList>
    </citation>
    <scope>NUCLEOTIDE SEQUENCE [LARGE SCALE GENOMIC DNA]</scope>
    <source>
        <strain evidence="2 3">A7024</strain>
    </source>
</reference>
<comment type="caution">
    <text evidence="2">The sequence shown here is derived from an EMBL/GenBank/DDBJ whole genome shotgun (WGS) entry which is preliminary data.</text>
</comment>
<evidence type="ECO:0000313" key="3">
    <source>
        <dbReference type="Proteomes" id="UP000481583"/>
    </source>
</evidence>
<dbReference type="EMBL" id="JAAKZV010000041">
    <property type="protein sequence ID" value="NGN64697.1"/>
    <property type="molecule type" value="Genomic_DNA"/>
</dbReference>
<accession>A0A6G4U089</accession>
<dbReference type="InterPro" id="IPR038721">
    <property type="entry name" value="IS701-like_DDE_dom"/>
</dbReference>
<dbReference type="Pfam" id="PF13546">
    <property type="entry name" value="DDE_5"/>
    <property type="match status" value="1"/>
</dbReference>
<evidence type="ECO:0000259" key="1">
    <source>
        <dbReference type="Pfam" id="PF13546"/>
    </source>
</evidence>
<name>A0A6G4U089_9ACTN</name>
<proteinExistence type="predicted"/>